<accession>A0A318RGE9</accession>
<comment type="caution">
    <text evidence="1">The sequence shown here is derived from an EMBL/GenBank/DDBJ whole genome shotgun (WGS) entry which is preliminary data.</text>
</comment>
<reference evidence="1 2" key="1">
    <citation type="submission" date="2018-06" db="EMBL/GenBank/DDBJ databases">
        <title>Genomic Encyclopedia of Type Strains, Phase IV (KMG-IV): sequencing the most valuable type-strain genomes for metagenomic binning, comparative biology and taxonomic classification.</title>
        <authorList>
            <person name="Goeker M."/>
        </authorList>
    </citation>
    <scope>NUCLEOTIDE SEQUENCE [LARGE SCALE GENOMIC DNA]</scope>
    <source>
        <strain evidence="1 2">DSM 45521</strain>
    </source>
</reference>
<keyword evidence="2" id="KW-1185">Reference proteome</keyword>
<protein>
    <submittedName>
        <fullName evidence="1">Uncharacterized protein</fullName>
    </submittedName>
</protein>
<evidence type="ECO:0000313" key="1">
    <source>
        <dbReference type="EMBL" id="PYE15932.1"/>
    </source>
</evidence>
<organism evidence="1 2">
    <name type="scientific">Williamsia limnetica</name>
    <dbReference type="NCBI Taxonomy" id="882452"/>
    <lineage>
        <taxon>Bacteria</taxon>
        <taxon>Bacillati</taxon>
        <taxon>Actinomycetota</taxon>
        <taxon>Actinomycetes</taxon>
        <taxon>Mycobacteriales</taxon>
        <taxon>Nocardiaceae</taxon>
        <taxon>Williamsia</taxon>
    </lineage>
</organism>
<dbReference type="EMBL" id="QJSP01000009">
    <property type="protein sequence ID" value="PYE15932.1"/>
    <property type="molecule type" value="Genomic_DNA"/>
</dbReference>
<gene>
    <name evidence="1" type="ORF">DFR67_109160</name>
</gene>
<dbReference type="AlphaFoldDB" id="A0A318RGE9"/>
<dbReference type="Proteomes" id="UP000247591">
    <property type="component" value="Unassembled WGS sequence"/>
</dbReference>
<sequence>MLETIFYFFEVIENTFWVIADAVATGSVG</sequence>
<name>A0A318RGE9_WILLI</name>
<evidence type="ECO:0000313" key="2">
    <source>
        <dbReference type="Proteomes" id="UP000247591"/>
    </source>
</evidence>
<proteinExistence type="predicted"/>